<keyword evidence="6 12" id="KW-0698">rRNA processing</keyword>
<reference evidence="14 15" key="1">
    <citation type="submission" date="2018-01" db="EMBL/GenBank/DDBJ databases">
        <title>Cryobacterium sp. nov., from glaciers in China.</title>
        <authorList>
            <person name="Liu Q."/>
            <person name="Xin Y.-H."/>
        </authorList>
    </citation>
    <scope>NUCLEOTIDE SEQUENCE [LARGE SCALE GENOMIC DNA]</scope>
    <source>
        <strain evidence="14 15">TMN-42</strain>
    </source>
</reference>
<dbReference type="GO" id="GO:0070475">
    <property type="term" value="P:rRNA base methylation"/>
    <property type="evidence" value="ECO:0007669"/>
    <property type="project" value="TreeGrafter"/>
</dbReference>
<organism evidence="14 15">
    <name type="scientific">Cryobacterium zongtaii</name>
    <dbReference type="NCBI Taxonomy" id="1259217"/>
    <lineage>
        <taxon>Bacteria</taxon>
        <taxon>Bacillati</taxon>
        <taxon>Actinomycetota</taxon>
        <taxon>Actinomycetes</taxon>
        <taxon>Micrococcales</taxon>
        <taxon>Microbacteriaceae</taxon>
        <taxon>Cryobacterium</taxon>
    </lineage>
</organism>
<dbReference type="PANTHER" id="PTHR30027:SF3">
    <property type="entry name" value="16S RRNA (URACIL(1498)-N(3))-METHYLTRANSFERASE"/>
    <property type="match status" value="1"/>
</dbReference>
<dbReference type="InterPro" id="IPR046886">
    <property type="entry name" value="RsmE_MTase_dom"/>
</dbReference>
<evidence type="ECO:0000313" key="15">
    <source>
        <dbReference type="Proteomes" id="UP000237340"/>
    </source>
</evidence>
<dbReference type="EMBL" id="PPXD01000017">
    <property type="protein sequence ID" value="POH64953.1"/>
    <property type="molecule type" value="Genomic_DNA"/>
</dbReference>
<dbReference type="GO" id="GO:0005737">
    <property type="term" value="C:cytoplasm"/>
    <property type="evidence" value="ECO:0007669"/>
    <property type="project" value="UniProtKB-SubCell"/>
</dbReference>
<evidence type="ECO:0000256" key="8">
    <source>
        <dbReference type="ARBA" id="ARBA00022679"/>
    </source>
</evidence>
<dbReference type="Pfam" id="PF04452">
    <property type="entry name" value="Methyltrans_RNA"/>
    <property type="match status" value="1"/>
</dbReference>
<name>A0A2S3ZEJ4_9MICO</name>
<dbReference type="GO" id="GO:0070042">
    <property type="term" value="F:rRNA (uridine-N3-)-methyltransferase activity"/>
    <property type="evidence" value="ECO:0007669"/>
    <property type="project" value="TreeGrafter"/>
</dbReference>
<evidence type="ECO:0000256" key="1">
    <source>
        <dbReference type="ARBA" id="ARBA00004496"/>
    </source>
</evidence>
<dbReference type="EC" id="2.1.1.193" evidence="3 12"/>
<dbReference type="SUPFAM" id="SSF75217">
    <property type="entry name" value="alpha/beta knot"/>
    <property type="match status" value="1"/>
</dbReference>
<dbReference type="Gene3D" id="3.40.1280.10">
    <property type="match status" value="1"/>
</dbReference>
<dbReference type="SUPFAM" id="SSF88697">
    <property type="entry name" value="PUA domain-like"/>
    <property type="match status" value="1"/>
</dbReference>
<gene>
    <name evidence="14" type="ORF">C3B61_10725</name>
</gene>
<evidence type="ECO:0000256" key="12">
    <source>
        <dbReference type="PIRNR" id="PIRNR015601"/>
    </source>
</evidence>
<evidence type="ECO:0000256" key="7">
    <source>
        <dbReference type="ARBA" id="ARBA00022603"/>
    </source>
</evidence>
<evidence type="ECO:0000256" key="6">
    <source>
        <dbReference type="ARBA" id="ARBA00022552"/>
    </source>
</evidence>
<evidence type="ECO:0000256" key="4">
    <source>
        <dbReference type="ARBA" id="ARBA00013673"/>
    </source>
</evidence>
<comment type="subcellular location">
    <subcellularLocation>
        <location evidence="1 12">Cytoplasm</location>
    </subcellularLocation>
</comment>
<dbReference type="PIRSF" id="PIRSF015601">
    <property type="entry name" value="MTase_slr0722"/>
    <property type="match status" value="1"/>
</dbReference>
<evidence type="ECO:0000256" key="11">
    <source>
        <dbReference type="ARBA" id="ARBA00047944"/>
    </source>
</evidence>
<keyword evidence="9 12" id="KW-0949">S-adenosyl-L-methionine</keyword>
<keyword evidence="15" id="KW-1185">Reference proteome</keyword>
<dbReference type="NCBIfam" id="NF008693">
    <property type="entry name" value="PRK11713.2-3"/>
    <property type="match status" value="1"/>
</dbReference>
<accession>A0A2S3ZEJ4</accession>
<dbReference type="Proteomes" id="UP000237340">
    <property type="component" value="Unassembled WGS sequence"/>
</dbReference>
<comment type="caution">
    <text evidence="14">The sequence shown here is derived from an EMBL/GenBank/DDBJ whole genome shotgun (WGS) entry which is preliminary data.</text>
</comment>
<dbReference type="PANTHER" id="PTHR30027">
    <property type="entry name" value="RIBOSOMAL RNA SMALL SUBUNIT METHYLTRANSFERASE E"/>
    <property type="match status" value="1"/>
</dbReference>
<dbReference type="CDD" id="cd18084">
    <property type="entry name" value="RsmE-like"/>
    <property type="match status" value="1"/>
</dbReference>
<dbReference type="Gene3D" id="2.40.240.20">
    <property type="entry name" value="Hypothetical PUA domain-like, domain 1"/>
    <property type="match status" value="1"/>
</dbReference>
<comment type="catalytic activity">
    <reaction evidence="11 12">
        <text>uridine(1498) in 16S rRNA + S-adenosyl-L-methionine = N(3)-methyluridine(1498) in 16S rRNA + S-adenosyl-L-homocysteine + H(+)</text>
        <dbReference type="Rhea" id="RHEA:42920"/>
        <dbReference type="Rhea" id="RHEA-COMP:10283"/>
        <dbReference type="Rhea" id="RHEA-COMP:10284"/>
        <dbReference type="ChEBI" id="CHEBI:15378"/>
        <dbReference type="ChEBI" id="CHEBI:57856"/>
        <dbReference type="ChEBI" id="CHEBI:59789"/>
        <dbReference type="ChEBI" id="CHEBI:65315"/>
        <dbReference type="ChEBI" id="CHEBI:74502"/>
        <dbReference type="EC" id="2.1.1.193"/>
    </reaction>
</comment>
<feature type="domain" description="Ribosomal RNA small subunit methyltransferase E methyltransferase" evidence="13">
    <location>
        <begin position="88"/>
        <end position="246"/>
    </location>
</feature>
<protein>
    <recommendedName>
        <fullName evidence="4 12">Ribosomal RNA small subunit methyltransferase E</fullName>
        <ecNumber evidence="3 12">2.1.1.193</ecNumber>
    </recommendedName>
</protein>
<dbReference type="InterPro" id="IPR029028">
    <property type="entry name" value="Alpha/beta_knot_MTases"/>
</dbReference>
<dbReference type="RefSeq" id="WP_103460588.1">
    <property type="nucleotide sequence ID" value="NZ_PPXD01000017.1"/>
</dbReference>
<sequence length="253" mass="26063">MAHFFLSEALGASADGSSTADPAVGATVSITGAEAKHAVTVSRVRPGETLLLGNGAGLVLGVTVLSAAPAELTARVDTVTRTPPAVPRILLVQALAKGDRDELAVQAATELGVDGVIAWAAARSVARWEGVKIAKGQARWSAIVREASKQSIRPWLPDVLPLTSTKQLAQLAGTSRMLLLEPTAELRLTAIAVPTDDRDIVLVVGPEGGIAPSELDILEQAGASRVRLGDTVLRTSTAGPAAVAILNATLGRW</sequence>
<proteinExistence type="inferred from homology"/>
<dbReference type="InterPro" id="IPR015947">
    <property type="entry name" value="PUA-like_sf"/>
</dbReference>
<evidence type="ECO:0000256" key="5">
    <source>
        <dbReference type="ARBA" id="ARBA00022490"/>
    </source>
</evidence>
<dbReference type="InterPro" id="IPR029026">
    <property type="entry name" value="tRNA_m1G_MTases_N"/>
</dbReference>
<keyword evidence="7 12" id="KW-0489">Methyltransferase</keyword>
<dbReference type="AlphaFoldDB" id="A0A2S3ZEJ4"/>
<evidence type="ECO:0000256" key="9">
    <source>
        <dbReference type="ARBA" id="ARBA00022691"/>
    </source>
</evidence>
<evidence type="ECO:0000256" key="2">
    <source>
        <dbReference type="ARBA" id="ARBA00005528"/>
    </source>
</evidence>
<keyword evidence="5 12" id="KW-0963">Cytoplasm</keyword>
<evidence type="ECO:0000313" key="14">
    <source>
        <dbReference type="EMBL" id="POH64953.1"/>
    </source>
</evidence>
<dbReference type="NCBIfam" id="TIGR00046">
    <property type="entry name" value="RsmE family RNA methyltransferase"/>
    <property type="match status" value="1"/>
</dbReference>
<evidence type="ECO:0000259" key="13">
    <source>
        <dbReference type="Pfam" id="PF04452"/>
    </source>
</evidence>
<comment type="similarity">
    <text evidence="2 12">Belongs to the RNA methyltransferase RsmE family.</text>
</comment>
<dbReference type="InterPro" id="IPR006700">
    <property type="entry name" value="RsmE"/>
</dbReference>
<comment type="function">
    <text evidence="10 12">Specifically methylates the N3 position of the uracil ring of uridine 1498 (m3U1498) in 16S rRNA. Acts on the fully assembled 30S ribosomal subunit.</text>
</comment>
<evidence type="ECO:0000256" key="10">
    <source>
        <dbReference type="ARBA" id="ARBA00025699"/>
    </source>
</evidence>
<evidence type="ECO:0000256" key="3">
    <source>
        <dbReference type="ARBA" id="ARBA00012328"/>
    </source>
</evidence>
<keyword evidence="8 12" id="KW-0808">Transferase</keyword>